<accession>X1NT22</accession>
<dbReference type="EMBL" id="BARV01028354">
    <property type="protein sequence ID" value="GAI33371.1"/>
    <property type="molecule type" value="Genomic_DNA"/>
</dbReference>
<feature type="non-terminal residue" evidence="1">
    <location>
        <position position="1"/>
    </location>
</feature>
<protein>
    <submittedName>
        <fullName evidence="1">Uncharacterized protein</fullName>
    </submittedName>
</protein>
<sequence length="31" mass="3140">AKGIEGLEGAVVIKDDCIGMWGKVKLVPVGG</sequence>
<reference evidence="1" key="1">
    <citation type="journal article" date="2014" name="Front. Microbiol.">
        <title>High frequency of phylogenetically diverse reductive dehalogenase-homologous genes in deep subseafloor sedimentary metagenomes.</title>
        <authorList>
            <person name="Kawai M."/>
            <person name="Futagami T."/>
            <person name="Toyoda A."/>
            <person name="Takaki Y."/>
            <person name="Nishi S."/>
            <person name="Hori S."/>
            <person name="Arai W."/>
            <person name="Tsubouchi T."/>
            <person name="Morono Y."/>
            <person name="Uchiyama I."/>
            <person name="Ito T."/>
            <person name="Fujiyama A."/>
            <person name="Inagaki F."/>
            <person name="Takami H."/>
        </authorList>
    </citation>
    <scope>NUCLEOTIDE SEQUENCE</scope>
    <source>
        <strain evidence="1">Expedition CK06-06</strain>
    </source>
</reference>
<gene>
    <name evidence="1" type="ORF">S06H3_45421</name>
</gene>
<comment type="caution">
    <text evidence="1">The sequence shown here is derived from an EMBL/GenBank/DDBJ whole genome shotgun (WGS) entry which is preliminary data.</text>
</comment>
<proteinExistence type="predicted"/>
<name>X1NT22_9ZZZZ</name>
<dbReference type="AlphaFoldDB" id="X1NT22"/>
<evidence type="ECO:0000313" key="1">
    <source>
        <dbReference type="EMBL" id="GAI33371.1"/>
    </source>
</evidence>
<organism evidence="1">
    <name type="scientific">marine sediment metagenome</name>
    <dbReference type="NCBI Taxonomy" id="412755"/>
    <lineage>
        <taxon>unclassified sequences</taxon>
        <taxon>metagenomes</taxon>
        <taxon>ecological metagenomes</taxon>
    </lineage>
</organism>